<sequence>MQEKSELSVRAAPSLGDSKFETTIPHQEDPYNENRYTGNKETSSVVSMDEEQIEHVPEGTAGPGKALFMLLKSFIGTGVIFLPGSFVSGGLVVSICLMIFIGILCTFSFQILVKSQQAIGGSYGHVANALYGKWLKYLIHFCLCLSQMGFVASYLIFISENIGLAVNTLRNGTDPFESKYYIWIVLIAIIPITWLRKINKLAPVAAVADIFIAFGLICVVYFTATQIANNGPGPNIQMANPSNFGLMIGTAVFSFEGIGMVVPIVEGMKEPQKFNRVLNIGMVICTVVFTFI</sequence>
<feature type="transmembrane region" description="Helical" evidence="7">
    <location>
        <begin position="134"/>
        <end position="158"/>
    </location>
</feature>
<feature type="transmembrane region" description="Helical" evidence="7">
    <location>
        <begin position="202"/>
        <end position="224"/>
    </location>
</feature>
<dbReference type="OrthoDB" id="1684102at2759"/>
<dbReference type="PANTHER" id="PTHR22950">
    <property type="entry name" value="AMINO ACID TRANSPORTER"/>
    <property type="match status" value="1"/>
</dbReference>
<dbReference type="STRING" id="4846.A0A367INM1"/>
<dbReference type="EMBL" id="PJQM01006676">
    <property type="protein sequence ID" value="RCH79284.1"/>
    <property type="molecule type" value="Genomic_DNA"/>
</dbReference>
<proteinExistence type="inferred from homology"/>
<evidence type="ECO:0000256" key="3">
    <source>
        <dbReference type="ARBA" id="ARBA00022692"/>
    </source>
</evidence>
<comment type="caution">
    <text evidence="9">The sequence shown here is derived from an EMBL/GenBank/DDBJ whole genome shotgun (WGS) entry which is preliminary data.</text>
</comment>
<keyword evidence="10" id="KW-1185">Reference proteome</keyword>
<feature type="transmembrane region" description="Helical" evidence="7">
    <location>
        <begin position="274"/>
        <end position="291"/>
    </location>
</feature>
<dbReference type="GO" id="GO:0005774">
    <property type="term" value="C:vacuolar membrane"/>
    <property type="evidence" value="ECO:0007669"/>
    <property type="project" value="TreeGrafter"/>
</dbReference>
<feature type="transmembrane region" description="Helical" evidence="7">
    <location>
        <begin position="66"/>
        <end position="86"/>
    </location>
</feature>
<evidence type="ECO:0000256" key="6">
    <source>
        <dbReference type="SAM" id="MobiDB-lite"/>
    </source>
</evidence>
<evidence type="ECO:0000256" key="2">
    <source>
        <dbReference type="ARBA" id="ARBA00008066"/>
    </source>
</evidence>
<dbReference type="Pfam" id="PF01490">
    <property type="entry name" value="Aa_trans"/>
    <property type="match status" value="1"/>
</dbReference>
<feature type="domain" description="Amino acid transporter transmembrane" evidence="8">
    <location>
        <begin position="61"/>
        <end position="292"/>
    </location>
</feature>
<feature type="non-terminal residue" evidence="9">
    <location>
        <position position="292"/>
    </location>
</feature>
<dbReference type="Proteomes" id="UP000253551">
    <property type="component" value="Unassembled WGS sequence"/>
</dbReference>
<dbReference type="InterPro" id="IPR013057">
    <property type="entry name" value="AA_transpt_TM"/>
</dbReference>
<evidence type="ECO:0000256" key="5">
    <source>
        <dbReference type="ARBA" id="ARBA00023136"/>
    </source>
</evidence>
<feature type="region of interest" description="Disordered" evidence="6">
    <location>
        <begin position="1"/>
        <end position="38"/>
    </location>
</feature>
<feature type="transmembrane region" description="Helical" evidence="7">
    <location>
        <begin position="92"/>
        <end position="113"/>
    </location>
</feature>
<reference evidence="9 10" key="1">
    <citation type="journal article" date="2018" name="G3 (Bethesda)">
        <title>Phylogenetic and Phylogenomic Definition of Rhizopus Species.</title>
        <authorList>
            <person name="Gryganskyi A.P."/>
            <person name="Golan J."/>
            <person name="Dolatabadi S."/>
            <person name="Mondo S."/>
            <person name="Robb S."/>
            <person name="Idnurm A."/>
            <person name="Muszewska A."/>
            <person name="Steczkiewicz K."/>
            <person name="Masonjones S."/>
            <person name="Liao H.L."/>
            <person name="Gajdeczka M.T."/>
            <person name="Anike F."/>
            <person name="Vuek A."/>
            <person name="Anishchenko I.M."/>
            <person name="Voigt K."/>
            <person name="de Hoog G.S."/>
            <person name="Smith M.E."/>
            <person name="Heitman J."/>
            <person name="Vilgalys R."/>
            <person name="Stajich J.E."/>
        </authorList>
    </citation>
    <scope>NUCLEOTIDE SEQUENCE [LARGE SCALE GENOMIC DNA]</scope>
    <source>
        <strain evidence="9 10">LSU 92-RS-03</strain>
    </source>
</reference>
<protein>
    <submittedName>
        <fullName evidence="9">Neutral amino acid transporter</fullName>
    </submittedName>
</protein>
<keyword evidence="4 7" id="KW-1133">Transmembrane helix</keyword>
<dbReference type="PANTHER" id="PTHR22950:SF666">
    <property type="entry name" value="VACUOLAR AMINO ACID TRANSPORTER 4"/>
    <property type="match status" value="1"/>
</dbReference>
<dbReference type="GO" id="GO:0015179">
    <property type="term" value="F:L-amino acid transmembrane transporter activity"/>
    <property type="evidence" value="ECO:0007669"/>
    <property type="project" value="TreeGrafter"/>
</dbReference>
<dbReference type="AlphaFoldDB" id="A0A367INM1"/>
<feature type="transmembrane region" description="Helical" evidence="7">
    <location>
        <begin position="244"/>
        <end position="262"/>
    </location>
</feature>
<dbReference type="Gene3D" id="1.20.1740.10">
    <property type="entry name" value="Amino acid/polyamine transporter I"/>
    <property type="match status" value="1"/>
</dbReference>
<comment type="similarity">
    <text evidence="2">Belongs to the amino acid/polyamine transporter 2 family.</text>
</comment>
<keyword evidence="5 7" id="KW-0472">Membrane</keyword>
<name>A0A367INM1_RHIST</name>
<feature type="transmembrane region" description="Helical" evidence="7">
    <location>
        <begin position="178"/>
        <end position="195"/>
    </location>
</feature>
<accession>A0A367INM1</accession>
<evidence type="ECO:0000256" key="7">
    <source>
        <dbReference type="SAM" id="Phobius"/>
    </source>
</evidence>
<comment type="subcellular location">
    <subcellularLocation>
        <location evidence="1">Membrane</location>
        <topology evidence="1">Multi-pass membrane protein</topology>
    </subcellularLocation>
</comment>
<evidence type="ECO:0000259" key="8">
    <source>
        <dbReference type="Pfam" id="PF01490"/>
    </source>
</evidence>
<keyword evidence="3 7" id="KW-0812">Transmembrane</keyword>
<evidence type="ECO:0000256" key="1">
    <source>
        <dbReference type="ARBA" id="ARBA00004141"/>
    </source>
</evidence>
<gene>
    <name evidence="9" type="primary">AVT3_8</name>
    <name evidence="9" type="ORF">CU098_005790</name>
</gene>
<evidence type="ECO:0000313" key="9">
    <source>
        <dbReference type="EMBL" id="RCH79284.1"/>
    </source>
</evidence>
<evidence type="ECO:0000313" key="10">
    <source>
        <dbReference type="Proteomes" id="UP000253551"/>
    </source>
</evidence>
<evidence type="ECO:0000256" key="4">
    <source>
        <dbReference type="ARBA" id="ARBA00022989"/>
    </source>
</evidence>
<organism evidence="9 10">
    <name type="scientific">Rhizopus stolonifer</name>
    <name type="common">Rhizopus nigricans</name>
    <dbReference type="NCBI Taxonomy" id="4846"/>
    <lineage>
        <taxon>Eukaryota</taxon>
        <taxon>Fungi</taxon>
        <taxon>Fungi incertae sedis</taxon>
        <taxon>Mucoromycota</taxon>
        <taxon>Mucoromycotina</taxon>
        <taxon>Mucoromycetes</taxon>
        <taxon>Mucorales</taxon>
        <taxon>Mucorineae</taxon>
        <taxon>Rhizopodaceae</taxon>
        <taxon>Rhizopus</taxon>
    </lineage>
</organism>